<accession>A0A2K3PJM0</accession>
<comment type="caution">
    <text evidence="1">The sequence shown here is derived from an EMBL/GenBank/DDBJ whole genome shotgun (WGS) entry which is preliminary data.</text>
</comment>
<gene>
    <name evidence="1" type="ORF">L195_g012173</name>
</gene>
<sequence length="67" mass="7729">MFGLWSDHIRSLAHAAFIHVFHTIWMARNGIRFNNSVIIMTRAAKMKVMTALNTSLPRYMASPLARR</sequence>
<organism evidence="1 2">
    <name type="scientific">Trifolium pratense</name>
    <name type="common">Red clover</name>
    <dbReference type="NCBI Taxonomy" id="57577"/>
    <lineage>
        <taxon>Eukaryota</taxon>
        <taxon>Viridiplantae</taxon>
        <taxon>Streptophyta</taxon>
        <taxon>Embryophyta</taxon>
        <taxon>Tracheophyta</taxon>
        <taxon>Spermatophyta</taxon>
        <taxon>Magnoliopsida</taxon>
        <taxon>eudicotyledons</taxon>
        <taxon>Gunneridae</taxon>
        <taxon>Pentapetalae</taxon>
        <taxon>rosids</taxon>
        <taxon>fabids</taxon>
        <taxon>Fabales</taxon>
        <taxon>Fabaceae</taxon>
        <taxon>Papilionoideae</taxon>
        <taxon>50 kb inversion clade</taxon>
        <taxon>NPAAA clade</taxon>
        <taxon>Hologalegina</taxon>
        <taxon>IRL clade</taxon>
        <taxon>Trifolieae</taxon>
        <taxon>Trifolium</taxon>
    </lineage>
</organism>
<reference evidence="1 2" key="1">
    <citation type="journal article" date="2014" name="Am. J. Bot.">
        <title>Genome assembly and annotation for red clover (Trifolium pratense; Fabaceae).</title>
        <authorList>
            <person name="Istvanek J."/>
            <person name="Jaros M."/>
            <person name="Krenek A."/>
            <person name="Repkova J."/>
        </authorList>
    </citation>
    <scope>NUCLEOTIDE SEQUENCE [LARGE SCALE GENOMIC DNA]</scope>
    <source>
        <strain evidence="2">cv. Tatra</strain>
        <tissue evidence="1">Young leaves</tissue>
    </source>
</reference>
<proteinExistence type="predicted"/>
<dbReference type="Proteomes" id="UP000236291">
    <property type="component" value="Unassembled WGS sequence"/>
</dbReference>
<dbReference type="EMBL" id="ASHM01007705">
    <property type="protein sequence ID" value="PNY15477.1"/>
    <property type="molecule type" value="Genomic_DNA"/>
</dbReference>
<reference evidence="1 2" key="2">
    <citation type="journal article" date="2017" name="Front. Plant Sci.">
        <title>Gene Classification and Mining of Molecular Markers Useful in Red Clover (Trifolium pratense) Breeding.</title>
        <authorList>
            <person name="Istvanek J."/>
            <person name="Dluhosova J."/>
            <person name="Dluhos P."/>
            <person name="Patkova L."/>
            <person name="Nedelnik J."/>
            <person name="Repkova J."/>
        </authorList>
    </citation>
    <scope>NUCLEOTIDE SEQUENCE [LARGE SCALE GENOMIC DNA]</scope>
    <source>
        <strain evidence="2">cv. Tatra</strain>
        <tissue evidence="1">Young leaves</tissue>
    </source>
</reference>
<dbReference type="AlphaFoldDB" id="A0A2K3PJM0"/>
<evidence type="ECO:0000313" key="2">
    <source>
        <dbReference type="Proteomes" id="UP000236291"/>
    </source>
</evidence>
<evidence type="ECO:0000313" key="1">
    <source>
        <dbReference type="EMBL" id="PNY15477.1"/>
    </source>
</evidence>
<protein>
    <submittedName>
        <fullName evidence="1">Uncharacterized protein</fullName>
    </submittedName>
</protein>
<name>A0A2K3PJM0_TRIPR</name>